<feature type="region of interest" description="Disordered" evidence="1">
    <location>
        <begin position="323"/>
        <end position="365"/>
    </location>
</feature>
<accession>A0A8U0WJP4</accession>
<dbReference type="Proteomes" id="UP000092443">
    <property type="component" value="Unplaced"/>
</dbReference>
<gene>
    <name evidence="3" type="primary">LOC119634811</name>
</gene>
<evidence type="ECO:0000256" key="1">
    <source>
        <dbReference type="SAM" id="MobiDB-lite"/>
    </source>
</evidence>
<protein>
    <submittedName>
        <fullName evidence="3">Kinesin-related protein 12 isoform X1</fullName>
    </submittedName>
</protein>
<dbReference type="KEGG" id="gfs:119634811"/>
<evidence type="ECO:0000313" key="2">
    <source>
        <dbReference type="Proteomes" id="UP000092443"/>
    </source>
</evidence>
<keyword evidence="2" id="KW-1185">Reference proteome</keyword>
<feature type="region of interest" description="Disordered" evidence="1">
    <location>
        <begin position="213"/>
        <end position="242"/>
    </location>
</feature>
<feature type="region of interest" description="Disordered" evidence="1">
    <location>
        <begin position="125"/>
        <end position="146"/>
    </location>
</feature>
<dbReference type="GeneID" id="119634811"/>
<sequence length="623" mass="70530">MHFYRWCLLQAAFYIGLVAIAYASRREVGQHLAEVNQPNAETLLQPIKFGLKTATKQSKPEDISTFNYIRNGTFAKNSSILPINQTIKHFNSTRPGIDEKFIQQLDIPTKGTSTGHQQHLQLQLKQNQHQHQPEKRKQRSRTSSEYKITNPMQLNMQPKEIHRQAIIPITKKAIRATSSAYQQQKSLTTQFPPSSSSFSSLFSAAAAATTTTKTTQHNVNSGNNNSIAVGNKSPKNYNNNKDNKSLQLSNAIQLETFPISNGTTTKSSMLRHNSRSIVRKSSARGKPAQPTAFGAQFSLPLSFNIFSPEFWQFFIQPSSQSLQTAATTRKPPKKYRPTTSPINSSALTRVSTKEEKLNYQKPKTTNSNANKSIIYSVKGNNTTAVEGTTKRNEEPFRIAVPTVNRLSSKRDTEINPDKDKRETETKLREKFNCPRENEVRFQLFPKICKIDNDCKVWNRDELCCEIFGAKSCVSGIPKPLQEAPHAPILGLIPRKCPSRPLAELWWEVEECETDTDCWPRICCPDGRKRYCRTSQPELDTVPESVQRSFNYLTDYLECTPPPPPIFDLHPKVCTSTLDCFPNVCCQEAGLRHCRPPKKSVFTMLANVFNVDFVKRLTQNIVIK</sequence>
<reference evidence="3" key="1">
    <citation type="submission" date="2025-08" db="UniProtKB">
        <authorList>
            <consortium name="RefSeq"/>
        </authorList>
    </citation>
    <scope>IDENTIFICATION</scope>
    <source>
        <tissue evidence="3">Whole body pupa</tissue>
    </source>
</reference>
<name>A0A8U0WJP4_9MUSC</name>
<feature type="compositionally biased region" description="Polar residues" evidence="1">
    <location>
        <begin position="217"/>
        <end position="242"/>
    </location>
</feature>
<proteinExistence type="predicted"/>
<dbReference type="AlphaFoldDB" id="A0A8U0WJP4"/>
<feature type="compositionally biased region" description="Polar residues" evidence="1">
    <location>
        <begin position="337"/>
        <end position="350"/>
    </location>
</feature>
<organism evidence="2 3">
    <name type="scientific">Glossina fuscipes</name>
    <dbReference type="NCBI Taxonomy" id="7396"/>
    <lineage>
        <taxon>Eukaryota</taxon>
        <taxon>Metazoa</taxon>
        <taxon>Ecdysozoa</taxon>
        <taxon>Arthropoda</taxon>
        <taxon>Hexapoda</taxon>
        <taxon>Insecta</taxon>
        <taxon>Pterygota</taxon>
        <taxon>Neoptera</taxon>
        <taxon>Endopterygota</taxon>
        <taxon>Diptera</taxon>
        <taxon>Brachycera</taxon>
        <taxon>Muscomorpha</taxon>
        <taxon>Hippoboscoidea</taxon>
        <taxon>Glossinidae</taxon>
        <taxon>Glossina</taxon>
    </lineage>
</organism>
<dbReference type="RefSeq" id="XP_037885133.1">
    <property type="nucleotide sequence ID" value="XM_038029205.1"/>
</dbReference>
<evidence type="ECO:0000313" key="3">
    <source>
        <dbReference type="RefSeq" id="XP_037885133.1"/>
    </source>
</evidence>